<sequence length="447" mass="46899">MRTIALGVCTAIGLAAATLPASAQYDDPSKADRRFYISPMATYSLYDGDRRFDDSLGYQFSIGKILSQGSNLEIHGTYAEPDIDAGGSGELLSYGLSILLFQSRKDFPLYGILSISKGNAEASGAAGEATSDQFDAGIGYMLKLGNWPMFGNGPSLRIEARYRTDKYSQGESSTYSSLFGTSGGRTYHDGVFGIGLLLPLGADPSAAKVDEPDEPDTRIVISPPDSDGDQIPDDMDDCPNTPQGAVINARGCEHDSDKDGVANSRDACPGTPIGSTVGEDGCQLDSDSDGVIDDNDQCPNSPANAAVMADGCALQNDCRLPSPGQRIDASGCATGAVVLKGVSFETGSADLTGSAKTVLDGVARAIGGADGIRIEVAGHTDSQGDDAYNQRLSQLRANAVKTYLQRQGVDSKVLIAKGYGETRPLASNESQEGRMNNRRVELLVLGE</sequence>
<dbReference type="InterPro" id="IPR036737">
    <property type="entry name" value="OmpA-like_sf"/>
</dbReference>
<protein>
    <submittedName>
        <fullName evidence="14">OmpA/MotB</fullName>
    </submittedName>
</protein>
<dbReference type="PANTHER" id="PTHR30329:SF21">
    <property type="entry name" value="LIPOPROTEIN YIAD-RELATED"/>
    <property type="match status" value="1"/>
</dbReference>
<keyword evidence="8 10" id="KW-0472">Membrane</keyword>
<feature type="chain" id="PRO_5011965566" evidence="12">
    <location>
        <begin position="24"/>
        <end position="447"/>
    </location>
</feature>
<evidence type="ECO:0000256" key="6">
    <source>
        <dbReference type="ARBA" id="ARBA00023065"/>
    </source>
</evidence>
<feature type="domain" description="OmpA-like" evidence="13">
    <location>
        <begin position="331"/>
        <end position="447"/>
    </location>
</feature>
<evidence type="ECO:0000256" key="7">
    <source>
        <dbReference type="ARBA" id="ARBA00023114"/>
    </source>
</evidence>
<dbReference type="PROSITE" id="PS51123">
    <property type="entry name" value="OMPA_2"/>
    <property type="match status" value="1"/>
</dbReference>
<reference evidence="14 15" key="1">
    <citation type="submission" date="2013-04" db="EMBL/GenBank/DDBJ databases">
        <title>Oceanococcus atlanticus 22II-S10r2 Genome Sequencing.</title>
        <authorList>
            <person name="Lai Q."/>
            <person name="Li G."/>
            <person name="Shao Z."/>
        </authorList>
    </citation>
    <scope>NUCLEOTIDE SEQUENCE [LARGE SCALE GENOMIC DNA]</scope>
    <source>
        <strain evidence="14 15">22II-S10r2</strain>
    </source>
</reference>
<dbReference type="InterPro" id="IPR006665">
    <property type="entry name" value="OmpA-like"/>
</dbReference>
<dbReference type="Proteomes" id="UP000192342">
    <property type="component" value="Unassembled WGS sequence"/>
</dbReference>
<dbReference type="SUPFAM" id="SSF103088">
    <property type="entry name" value="OmpA-like"/>
    <property type="match status" value="1"/>
</dbReference>
<gene>
    <name evidence="14" type="ORF">ATO7_08127</name>
</gene>
<evidence type="ECO:0000259" key="13">
    <source>
        <dbReference type="PROSITE" id="PS51123"/>
    </source>
</evidence>
<dbReference type="CDD" id="cd07185">
    <property type="entry name" value="OmpA_C-like"/>
    <property type="match status" value="1"/>
</dbReference>
<evidence type="ECO:0000256" key="5">
    <source>
        <dbReference type="ARBA" id="ARBA00022729"/>
    </source>
</evidence>
<evidence type="ECO:0000256" key="4">
    <source>
        <dbReference type="ARBA" id="ARBA00022692"/>
    </source>
</evidence>
<dbReference type="Pfam" id="PF02412">
    <property type="entry name" value="TSP_3"/>
    <property type="match status" value="2"/>
</dbReference>
<dbReference type="InterPro" id="IPR006664">
    <property type="entry name" value="OMP_bac"/>
</dbReference>
<dbReference type="PANTHER" id="PTHR30329">
    <property type="entry name" value="STATOR ELEMENT OF FLAGELLAR MOTOR COMPLEX"/>
    <property type="match status" value="1"/>
</dbReference>
<evidence type="ECO:0000313" key="15">
    <source>
        <dbReference type="Proteomes" id="UP000192342"/>
    </source>
</evidence>
<name>A0A1Y1SDI0_9GAMM</name>
<feature type="region of interest" description="Disordered" evidence="11">
    <location>
        <begin position="205"/>
        <end position="230"/>
    </location>
</feature>
<dbReference type="GO" id="GO:0015288">
    <property type="term" value="F:porin activity"/>
    <property type="evidence" value="ECO:0007669"/>
    <property type="project" value="UniProtKB-KW"/>
</dbReference>
<dbReference type="GO" id="GO:0007155">
    <property type="term" value="P:cell adhesion"/>
    <property type="evidence" value="ECO:0007669"/>
    <property type="project" value="InterPro"/>
</dbReference>
<keyword evidence="7" id="KW-0626">Porin</keyword>
<dbReference type="GO" id="GO:0005509">
    <property type="term" value="F:calcium ion binding"/>
    <property type="evidence" value="ECO:0007669"/>
    <property type="project" value="InterPro"/>
</dbReference>
<evidence type="ECO:0000256" key="12">
    <source>
        <dbReference type="SAM" id="SignalP"/>
    </source>
</evidence>
<dbReference type="InterPro" id="IPR050330">
    <property type="entry name" value="Bact_OuterMem_StrucFunc"/>
</dbReference>
<dbReference type="RefSeq" id="WP_083561200.1">
    <property type="nucleotide sequence ID" value="NZ_AQQV01000002.1"/>
</dbReference>
<keyword evidence="5 12" id="KW-0732">Signal</keyword>
<dbReference type="SUPFAM" id="SSF103647">
    <property type="entry name" value="TSP type-3 repeat"/>
    <property type="match status" value="2"/>
</dbReference>
<dbReference type="Gene3D" id="3.30.1330.60">
    <property type="entry name" value="OmpA-like domain"/>
    <property type="match status" value="1"/>
</dbReference>
<dbReference type="STRING" id="1317117.ATO7_08127"/>
<dbReference type="InterPro" id="IPR003367">
    <property type="entry name" value="Thrombospondin_3-like_rpt"/>
</dbReference>
<evidence type="ECO:0000256" key="2">
    <source>
        <dbReference type="ARBA" id="ARBA00022448"/>
    </source>
</evidence>
<dbReference type="GO" id="GO:0046930">
    <property type="term" value="C:pore complex"/>
    <property type="evidence" value="ECO:0007669"/>
    <property type="project" value="UniProtKB-KW"/>
</dbReference>
<organism evidence="14 15">
    <name type="scientific">Oceanococcus atlanticus</name>
    <dbReference type="NCBI Taxonomy" id="1317117"/>
    <lineage>
        <taxon>Bacteria</taxon>
        <taxon>Pseudomonadati</taxon>
        <taxon>Pseudomonadota</taxon>
        <taxon>Gammaproteobacteria</taxon>
        <taxon>Chromatiales</taxon>
        <taxon>Oceanococcaceae</taxon>
        <taxon>Oceanococcus</taxon>
    </lineage>
</organism>
<dbReference type="GO" id="GO:0009279">
    <property type="term" value="C:cell outer membrane"/>
    <property type="evidence" value="ECO:0007669"/>
    <property type="project" value="UniProtKB-SubCell"/>
</dbReference>
<evidence type="ECO:0000256" key="10">
    <source>
        <dbReference type="PROSITE-ProRule" id="PRU00473"/>
    </source>
</evidence>
<keyword evidence="2" id="KW-0813">Transport</keyword>
<accession>A0A1Y1SDI0</accession>
<dbReference type="SUPFAM" id="SSF56925">
    <property type="entry name" value="OMPA-like"/>
    <property type="match status" value="1"/>
</dbReference>
<evidence type="ECO:0000256" key="11">
    <source>
        <dbReference type="SAM" id="MobiDB-lite"/>
    </source>
</evidence>
<keyword evidence="4" id="KW-0812">Transmembrane</keyword>
<dbReference type="GO" id="GO:0006811">
    <property type="term" value="P:monoatomic ion transport"/>
    <property type="evidence" value="ECO:0007669"/>
    <property type="project" value="UniProtKB-KW"/>
</dbReference>
<keyword evidence="15" id="KW-1185">Reference proteome</keyword>
<dbReference type="InterPro" id="IPR011250">
    <property type="entry name" value="OMP/PagP_B-barrel"/>
</dbReference>
<evidence type="ECO:0000256" key="3">
    <source>
        <dbReference type="ARBA" id="ARBA00022452"/>
    </source>
</evidence>
<dbReference type="AlphaFoldDB" id="A0A1Y1SDI0"/>
<evidence type="ECO:0000256" key="8">
    <source>
        <dbReference type="ARBA" id="ARBA00023136"/>
    </source>
</evidence>
<feature type="region of interest" description="Disordered" evidence="11">
    <location>
        <begin position="252"/>
        <end position="281"/>
    </location>
</feature>
<evidence type="ECO:0000313" key="14">
    <source>
        <dbReference type="EMBL" id="ORE86991.1"/>
    </source>
</evidence>
<dbReference type="Pfam" id="PF00691">
    <property type="entry name" value="OmpA"/>
    <property type="match status" value="1"/>
</dbReference>
<keyword evidence="9" id="KW-0998">Cell outer membrane</keyword>
<dbReference type="OrthoDB" id="9805832at2"/>
<evidence type="ECO:0000256" key="9">
    <source>
        <dbReference type="ARBA" id="ARBA00023237"/>
    </source>
</evidence>
<dbReference type="EMBL" id="AQQV01000002">
    <property type="protein sequence ID" value="ORE86991.1"/>
    <property type="molecule type" value="Genomic_DNA"/>
</dbReference>
<dbReference type="Gene3D" id="4.10.1080.10">
    <property type="entry name" value="TSP type-3 repeat"/>
    <property type="match status" value="1"/>
</dbReference>
<dbReference type="InterPro" id="IPR028974">
    <property type="entry name" value="TSP_type-3_rpt"/>
</dbReference>
<keyword evidence="3" id="KW-1134">Transmembrane beta strand</keyword>
<evidence type="ECO:0000256" key="1">
    <source>
        <dbReference type="ARBA" id="ARBA00004571"/>
    </source>
</evidence>
<keyword evidence="6" id="KW-0406">Ion transport</keyword>
<feature type="signal peptide" evidence="12">
    <location>
        <begin position="1"/>
        <end position="23"/>
    </location>
</feature>
<comment type="caution">
    <text evidence="14">The sequence shown here is derived from an EMBL/GenBank/DDBJ whole genome shotgun (WGS) entry which is preliminary data.</text>
</comment>
<proteinExistence type="predicted"/>
<dbReference type="PRINTS" id="PR01021">
    <property type="entry name" value="OMPADOMAIN"/>
</dbReference>
<comment type="subcellular location">
    <subcellularLocation>
        <location evidence="1">Cell outer membrane</location>
        <topology evidence="1">Multi-pass membrane protein</topology>
    </subcellularLocation>
</comment>